<accession>A0A3M0AEU5</accession>
<organism evidence="1 2">
    <name type="scientific">Umboniibacter marinipuniceus</name>
    <dbReference type="NCBI Taxonomy" id="569599"/>
    <lineage>
        <taxon>Bacteria</taxon>
        <taxon>Pseudomonadati</taxon>
        <taxon>Pseudomonadota</taxon>
        <taxon>Gammaproteobacteria</taxon>
        <taxon>Cellvibrionales</taxon>
        <taxon>Cellvibrionaceae</taxon>
        <taxon>Umboniibacter</taxon>
    </lineage>
</organism>
<proteinExistence type="predicted"/>
<name>A0A3M0AEU5_9GAMM</name>
<evidence type="ECO:0000313" key="2">
    <source>
        <dbReference type="Proteomes" id="UP000267187"/>
    </source>
</evidence>
<sequence>MIDQKTVFLPYLELMSKHNHAKNNLAAIEKTPKEVMKIKFKKGESKTNEVLLRTLSLQPVQKFVSLISKRFSDLKAR</sequence>
<dbReference type="Proteomes" id="UP000267187">
    <property type="component" value="Unassembled WGS sequence"/>
</dbReference>
<evidence type="ECO:0000313" key="1">
    <source>
        <dbReference type="EMBL" id="RMA82684.1"/>
    </source>
</evidence>
<dbReference type="AlphaFoldDB" id="A0A3M0AEU5"/>
<dbReference type="EMBL" id="REFJ01000001">
    <property type="protein sequence ID" value="RMA82684.1"/>
    <property type="molecule type" value="Genomic_DNA"/>
</dbReference>
<comment type="caution">
    <text evidence="1">The sequence shown here is derived from an EMBL/GenBank/DDBJ whole genome shotgun (WGS) entry which is preliminary data.</text>
</comment>
<protein>
    <submittedName>
        <fullName evidence="1">Uncharacterized protein</fullName>
    </submittedName>
</protein>
<keyword evidence="2" id="KW-1185">Reference proteome</keyword>
<reference evidence="1 2" key="1">
    <citation type="submission" date="2018-10" db="EMBL/GenBank/DDBJ databases">
        <title>Genomic Encyclopedia of Type Strains, Phase IV (KMG-IV): sequencing the most valuable type-strain genomes for metagenomic binning, comparative biology and taxonomic classification.</title>
        <authorList>
            <person name="Goeker M."/>
        </authorList>
    </citation>
    <scope>NUCLEOTIDE SEQUENCE [LARGE SCALE GENOMIC DNA]</scope>
    <source>
        <strain evidence="1 2">DSM 25080</strain>
    </source>
</reference>
<gene>
    <name evidence="1" type="ORF">DFR27_0637</name>
</gene>